<protein>
    <submittedName>
        <fullName evidence="2">Uncharacterized protein</fullName>
    </submittedName>
</protein>
<proteinExistence type="predicted"/>
<keyword evidence="1" id="KW-1133">Transmembrane helix</keyword>
<evidence type="ECO:0000313" key="2">
    <source>
        <dbReference type="EMBL" id="KAK5584600.1"/>
    </source>
</evidence>
<name>A0AAN7Z544_9MYCE</name>
<organism evidence="2 3">
    <name type="scientific">Dictyostelium firmibasis</name>
    <dbReference type="NCBI Taxonomy" id="79012"/>
    <lineage>
        <taxon>Eukaryota</taxon>
        <taxon>Amoebozoa</taxon>
        <taxon>Evosea</taxon>
        <taxon>Eumycetozoa</taxon>
        <taxon>Dictyostelia</taxon>
        <taxon>Dictyosteliales</taxon>
        <taxon>Dictyosteliaceae</taxon>
        <taxon>Dictyostelium</taxon>
    </lineage>
</organism>
<dbReference type="Proteomes" id="UP001344447">
    <property type="component" value="Unassembled WGS sequence"/>
</dbReference>
<dbReference type="EMBL" id="JAVFKY010000001">
    <property type="protein sequence ID" value="KAK5584600.1"/>
    <property type="molecule type" value="Genomic_DNA"/>
</dbReference>
<gene>
    <name evidence="2" type="ORF">RB653_006214</name>
</gene>
<keyword evidence="1" id="KW-0812">Transmembrane</keyword>
<feature type="transmembrane region" description="Helical" evidence="1">
    <location>
        <begin position="54"/>
        <end position="75"/>
    </location>
</feature>
<feature type="transmembrane region" description="Helical" evidence="1">
    <location>
        <begin position="20"/>
        <end position="42"/>
    </location>
</feature>
<evidence type="ECO:0000256" key="1">
    <source>
        <dbReference type="SAM" id="Phobius"/>
    </source>
</evidence>
<evidence type="ECO:0000313" key="3">
    <source>
        <dbReference type="Proteomes" id="UP001344447"/>
    </source>
</evidence>
<dbReference type="AlphaFoldDB" id="A0AAN7Z544"/>
<comment type="caution">
    <text evidence="2">The sequence shown here is derived from an EMBL/GenBank/DDBJ whole genome shotgun (WGS) entry which is preliminary data.</text>
</comment>
<reference evidence="2 3" key="1">
    <citation type="submission" date="2023-11" db="EMBL/GenBank/DDBJ databases">
        <title>Dfirmibasis_genome.</title>
        <authorList>
            <person name="Edelbroek B."/>
            <person name="Kjellin J."/>
            <person name="Jerlstrom-Hultqvist J."/>
            <person name="Soderbom F."/>
        </authorList>
    </citation>
    <scope>NUCLEOTIDE SEQUENCE [LARGE SCALE GENOMIC DNA]</scope>
    <source>
        <strain evidence="2 3">TNS-C-14</strain>
    </source>
</reference>
<keyword evidence="3" id="KW-1185">Reference proteome</keyword>
<keyword evidence="1" id="KW-0472">Membrane</keyword>
<sequence>MNCFEEEEITRTSSLIPNTSIVKVGIPLFIISIIFEYLVASFSNGIIQQLMEMWTTLIGDMFGLVMITAIPYKWIYENYGVTRLFEGNWQGFF</sequence>
<accession>A0AAN7Z544</accession>